<dbReference type="OrthoDB" id="680331at2759"/>
<reference evidence="2 3" key="1">
    <citation type="submission" date="2019-11" db="EMBL/GenBank/DDBJ databases">
        <title>Whole genome sequence of Oryza granulata.</title>
        <authorList>
            <person name="Li W."/>
        </authorList>
    </citation>
    <scope>NUCLEOTIDE SEQUENCE [LARGE SCALE GENOMIC DNA]</scope>
    <source>
        <strain evidence="3">cv. Menghai</strain>
        <tissue evidence="2">Leaf</tissue>
    </source>
</reference>
<evidence type="ECO:0000256" key="1">
    <source>
        <dbReference type="SAM" id="MobiDB-lite"/>
    </source>
</evidence>
<dbReference type="PANTHER" id="PTHR34397:SF17">
    <property type="entry name" value="OS08G0290200 PROTEIN"/>
    <property type="match status" value="1"/>
</dbReference>
<dbReference type="PANTHER" id="PTHR34397">
    <property type="entry name" value="OS05G0237600 PROTEIN"/>
    <property type="match status" value="1"/>
</dbReference>
<name>A0A6G1CS56_9ORYZ</name>
<sequence>MVPAAGEHRFLAELAGRAAPTWTVTASDVEWQQNRLSIPSGMRCHLLPLLSPDERAAANLVEEGRRSPKQQSSPSGTAVEEAADLGQKPGLRVSERGCPARRRGALVGAEAGADGTVIRGEGFSAFFRCCGFRLNDAVEIWAFRQSPCVRLFGVDLQPTNGPMHIVIAKTGDQQWQPPAALPQPAPVTVT</sequence>
<evidence type="ECO:0000313" key="2">
    <source>
        <dbReference type="EMBL" id="KAF0902950.1"/>
    </source>
</evidence>
<dbReference type="AlphaFoldDB" id="A0A6G1CS56"/>
<comment type="caution">
    <text evidence="2">The sequence shown here is derived from an EMBL/GenBank/DDBJ whole genome shotgun (WGS) entry which is preliminary data.</text>
</comment>
<feature type="region of interest" description="Disordered" evidence="1">
    <location>
        <begin position="62"/>
        <end position="95"/>
    </location>
</feature>
<protein>
    <submittedName>
        <fullName evidence="2">Uncharacterized protein</fullName>
    </submittedName>
</protein>
<keyword evidence="3" id="KW-1185">Reference proteome</keyword>
<gene>
    <name evidence="2" type="ORF">E2562_022593</name>
</gene>
<organism evidence="2 3">
    <name type="scientific">Oryza meyeriana var. granulata</name>
    <dbReference type="NCBI Taxonomy" id="110450"/>
    <lineage>
        <taxon>Eukaryota</taxon>
        <taxon>Viridiplantae</taxon>
        <taxon>Streptophyta</taxon>
        <taxon>Embryophyta</taxon>
        <taxon>Tracheophyta</taxon>
        <taxon>Spermatophyta</taxon>
        <taxon>Magnoliopsida</taxon>
        <taxon>Liliopsida</taxon>
        <taxon>Poales</taxon>
        <taxon>Poaceae</taxon>
        <taxon>BOP clade</taxon>
        <taxon>Oryzoideae</taxon>
        <taxon>Oryzeae</taxon>
        <taxon>Oryzinae</taxon>
        <taxon>Oryza</taxon>
        <taxon>Oryza meyeriana</taxon>
    </lineage>
</organism>
<proteinExistence type="predicted"/>
<dbReference type="Proteomes" id="UP000479710">
    <property type="component" value="Unassembled WGS sequence"/>
</dbReference>
<accession>A0A6G1CS56</accession>
<dbReference type="EMBL" id="SPHZ02000008">
    <property type="protein sequence ID" value="KAF0902950.1"/>
    <property type="molecule type" value="Genomic_DNA"/>
</dbReference>
<evidence type="ECO:0000313" key="3">
    <source>
        <dbReference type="Proteomes" id="UP000479710"/>
    </source>
</evidence>